<dbReference type="EMBL" id="CAEZTG010000032">
    <property type="protein sequence ID" value="CAB4560169.1"/>
    <property type="molecule type" value="Genomic_DNA"/>
</dbReference>
<dbReference type="EMBL" id="CAEZVV010000080">
    <property type="protein sequence ID" value="CAB4649428.1"/>
    <property type="molecule type" value="Genomic_DNA"/>
</dbReference>
<dbReference type="AlphaFoldDB" id="A0A6J6KK63"/>
<evidence type="ECO:0000313" key="2">
    <source>
        <dbReference type="EMBL" id="CAB4561328.1"/>
    </source>
</evidence>
<name>A0A6J6KK63_9ZZZZ</name>
<gene>
    <name evidence="2" type="ORF">UFOPK1495_01512</name>
    <name evidence="1" type="ORF">UFOPK1603_00503</name>
    <name evidence="3" type="ORF">UFOPK2143_01186</name>
</gene>
<evidence type="ECO:0000313" key="3">
    <source>
        <dbReference type="EMBL" id="CAB4649428.1"/>
    </source>
</evidence>
<dbReference type="SUPFAM" id="SSF159245">
    <property type="entry name" value="AttH-like"/>
    <property type="match status" value="1"/>
</dbReference>
<organism evidence="3">
    <name type="scientific">freshwater metagenome</name>
    <dbReference type="NCBI Taxonomy" id="449393"/>
    <lineage>
        <taxon>unclassified sequences</taxon>
        <taxon>metagenomes</taxon>
        <taxon>ecological metagenomes</taxon>
    </lineage>
</organism>
<dbReference type="EMBL" id="CAEZSU010000191">
    <property type="protein sequence ID" value="CAB4561328.1"/>
    <property type="molecule type" value="Genomic_DNA"/>
</dbReference>
<accession>A0A6J6KK63</accession>
<protein>
    <submittedName>
        <fullName evidence="3">Unannotated protein</fullName>
    </submittedName>
</protein>
<proteinExistence type="predicted"/>
<reference evidence="3" key="1">
    <citation type="submission" date="2020-05" db="EMBL/GenBank/DDBJ databases">
        <authorList>
            <person name="Chiriac C."/>
            <person name="Salcher M."/>
            <person name="Ghai R."/>
            <person name="Kavagutti S V."/>
        </authorList>
    </citation>
    <scope>NUCLEOTIDE SEQUENCE</scope>
</reference>
<sequence>MTVTPWDDYPVHQSSDWIAHVATSDRNFYDRYYFNVLDTQGRFMIVMGLGQYPNLGTTDAFATVRVGDKQHVVRASKPLLDRSDISVGPLRIEVLEPLKRLRFVVEPTEHNVSLDLTWEGFGPAIPEPNQFIRNGTRVTFDTQRLAQMGSWTGTLTVAGETFDVKPETTWGSRDRSWGVRPIGEREPEGIYRDTFKPGGMWSYFPMRFEDHCIYYICSEGADGSRSLEQAERVWLDGRVEQLGRTEHAHEFEPGIRLLTGSTISFPDSGIDIRCTPLLANFLAVGTGYGLEPDWRHGMYQGPDLVVQGITYEVPEIRQLGAYAVVDHAARFEYDGHVGYGLYEHSFSGAMPKYGLE</sequence>
<evidence type="ECO:0000313" key="1">
    <source>
        <dbReference type="EMBL" id="CAB4560169.1"/>
    </source>
</evidence>